<keyword evidence="2" id="KW-0540">Nuclease</keyword>
<name>A0A7M4BMC7_9CAUD</name>
<protein>
    <submittedName>
        <fullName evidence="2">Putative endonuclease</fullName>
    </submittedName>
</protein>
<accession>A0A7M4BMC7</accession>
<keyword evidence="2" id="KW-0378">Hydrolase</keyword>
<dbReference type="InterPro" id="IPR044925">
    <property type="entry name" value="His-Me_finger_sf"/>
</dbReference>
<sequence length="118" mass="13600">MKGKHLGYRRKDGYWVISTTKGQLLAHRVVWELTHGPIPEGMVIDHINRDPSDNRIENLRCVTQAVNLTNVPVRSHCKSGEKYVNFEPRTGRWQLRIKRKSYGTFDTIAEAVALRDSL</sequence>
<evidence type="ECO:0000259" key="1">
    <source>
        <dbReference type="Pfam" id="PF13392"/>
    </source>
</evidence>
<keyword evidence="3" id="KW-1185">Reference proteome</keyword>
<organism evidence="2 3">
    <name type="scientific">Escherichia phage CLB_P1</name>
    <dbReference type="NCBI Taxonomy" id="1262524"/>
    <lineage>
        <taxon>Viruses</taxon>
        <taxon>Duplodnaviria</taxon>
        <taxon>Heunggongvirae</taxon>
        <taxon>Uroviricota</taxon>
        <taxon>Caudoviricetes</taxon>
        <taxon>Autographivirales</taxon>
        <taxon>Autotranscriptaviridae</taxon>
        <taxon>Studiervirinae</taxon>
        <taxon>Kayfunavirus</taxon>
    </lineage>
</organism>
<dbReference type="Proteomes" id="UP000594044">
    <property type="component" value="Segment"/>
</dbReference>
<evidence type="ECO:0000313" key="2">
    <source>
        <dbReference type="EMBL" id="AGD81040.1"/>
    </source>
</evidence>
<dbReference type="Gene3D" id="3.90.75.20">
    <property type="match status" value="1"/>
</dbReference>
<gene>
    <name evidence="2" type="ORF">CLBP1_1.45</name>
</gene>
<evidence type="ECO:0000313" key="3">
    <source>
        <dbReference type="Proteomes" id="UP000594044"/>
    </source>
</evidence>
<dbReference type="EMBL" id="KC109329">
    <property type="protein sequence ID" value="AGD81040.1"/>
    <property type="molecule type" value="Genomic_DNA"/>
</dbReference>
<dbReference type="InterPro" id="IPR003615">
    <property type="entry name" value="HNH_nuc"/>
</dbReference>
<dbReference type="GO" id="GO:0004519">
    <property type="term" value="F:endonuclease activity"/>
    <property type="evidence" value="ECO:0007669"/>
    <property type="project" value="UniProtKB-KW"/>
</dbReference>
<dbReference type="SUPFAM" id="SSF54060">
    <property type="entry name" value="His-Me finger endonucleases"/>
    <property type="match status" value="1"/>
</dbReference>
<reference evidence="2 3" key="1">
    <citation type="submission" date="2012-10" db="EMBL/GenBank/DDBJ databases">
        <title>Complete Genome Sequence of CLB_P1 the First Lytic Bacteriophage Infecting O104:H4 Escherichia coli.</title>
        <authorList>
            <person name="Maura D."/>
            <person name="Henry M."/>
            <person name="Le Bouguenec C."/>
            <person name="Debarbieux L."/>
        </authorList>
    </citation>
    <scope>NUCLEOTIDE SEQUENCE [LARGE SCALE GENOMIC DNA]</scope>
</reference>
<feature type="domain" description="HNH nuclease" evidence="1">
    <location>
        <begin position="25"/>
        <end position="67"/>
    </location>
</feature>
<proteinExistence type="predicted"/>
<dbReference type="Pfam" id="PF13392">
    <property type="entry name" value="HNH_3"/>
    <property type="match status" value="1"/>
</dbReference>
<keyword evidence="2" id="KW-0255">Endonuclease</keyword>